<dbReference type="PROSITE" id="PS51192">
    <property type="entry name" value="HELICASE_ATP_BIND_1"/>
    <property type="match status" value="1"/>
</dbReference>
<dbReference type="CDD" id="cd18799">
    <property type="entry name" value="SF2_C_EcoAI-like"/>
    <property type="match status" value="1"/>
</dbReference>
<dbReference type="GO" id="GO:0003677">
    <property type="term" value="F:DNA binding"/>
    <property type="evidence" value="ECO:0007669"/>
    <property type="project" value="InterPro"/>
</dbReference>
<dbReference type="InterPro" id="IPR052511">
    <property type="entry name" value="ATP-dep_Helicase"/>
</dbReference>
<dbReference type="GO" id="GO:0005524">
    <property type="term" value="F:ATP binding"/>
    <property type="evidence" value="ECO:0007669"/>
    <property type="project" value="InterPro"/>
</dbReference>
<dbReference type="CDD" id="cd18032">
    <property type="entry name" value="DEXHc_RE_I_III_res"/>
    <property type="match status" value="1"/>
</dbReference>
<protein>
    <submittedName>
        <fullName evidence="3">Helicase</fullName>
    </submittedName>
</protein>
<dbReference type="InterPro" id="IPR001650">
    <property type="entry name" value="Helicase_C-like"/>
</dbReference>
<name>A0AAV5G5A7_CORAM</name>
<comment type="caution">
    <text evidence="3">The sequence shown here is derived from an EMBL/GenBank/DDBJ whole genome shotgun (WGS) entry which is preliminary data.</text>
</comment>
<evidence type="ECO:0000313" key="3">
    <source>
        <dbReference type="EMBL" id="GJN41858.1"/>
    </source>
</evidence>
<dbReference type="Pfam" id="PF11907">
    <property type="entry name" value="DUF3427"/>
    <property type="match status" value="1"/>
</dbReference>
<keyword evidence="3" id="KW-0547">Nucleotide-binding</keyword>
<dbReference type="PANTHER" id="PTHR47962:SF7">
    <property type="entry name" value="MITOCHONDRIAL ATP-DEPENDENT HELICASE IRC3-RELATED"/>
    <property type="match status" value="1"/>
</dbReference>
<dbReference type="GO" id="GO:0016887">
    <property type="term" value="F:ATP hydrolysis activity"/>
    <property type="evidence" value="ECO:0007669"/>
    <property type="project" value="TreeGrafter"/>
</dbReference>
<accession>A0AAV5G5A7</accession>
<dbReference type="Pfam" id="PF13091">
    <property type="entry name" value="PLDc_2"/>
    <property type="match status" value="1"/>
</dbReference>
<dbReference type="PANTHER" id="PTHR47962">
    <property type="entry name" value="ATP-DEPENDENT HELICASE LHR-RELATED-RELATED"/>
    <property type="match status" value="1"/>
</dbReference>
<evidence type="ECO:0000313" key="4">
    <source>
        <dbReference type="Proteomes" id="UP001054925"/>
    </source>
</evidence>
<dbReference type="Proteomes" id="UP001054925">
    <property type="component" value="Unassembled WGS sequence"/>
</dbReference>
<dbReference type="Gene3D" id="3.40.50.300">
    <property type="entry name" value="P-loop containing nucleotide triphosphate hydrolases"/>
    <property type="match status" value="2"/>
</dbReference>
<evidence type="ECO:0000259" key="1">
    <source>
        <dbReference type="PROSITE" id="PS51192"/>
    </source>
</evidence>
<dbReference type="InterPro" id="IPR027417">
    <property type="entry name" value="P-loop_NTPase"/>
</dbReference>
<dbReference type="InterPro" id="IPR014001">
    <property type="entry name" value="Helicase_ATP-bd"/>
</dbReference>
<dbReference type="SUPFAM" id="SSF56024">
    <property type="entry name" value="Phospholipase D/nuclease"/>
    <property type="match status" value="1"/>
</dbReference>
<dbReference type="SUPFAM" id="SSF52540">
    <property type="entry name" value="P-loop containing nucleoside triphosphate hydrolases"/>
    <property type="match status" value="1"/>
</dbReference>
<dbReference type="RefSeq" id="WP_003849512.1">
    <property type="nucleotide sequence ID" value="NZ_BQKK01000001.1"/>
</dbReference>
<keyword evidence="3" id="KW-0067">ATP-binding</keyword>
<dbReference type="Gene3D" id="3.30.870.10">
    <property type="entry name" value="Endonuclease Chain A"/>
    <property type="match status" value="1"/>
</dbReference>
<dbReference type="Pfam" id="PF00271">
    <property type="entry name" value="Helicase_C"/>
    <property type="match status" value="1"/>
</dbReference>
<dbReference type="AlphaFoldDB" id="A0AAV5G5A7"/>
<feature type="domain" description="Helicase ATP-binding" evidence="1">
    <location>
        <begin position="331"/>
        <end position="486"/>
    </location>
</feature>
<dbReference type="InterPro" id="IPR025202">
    <property type="entry name" value="PLD-like_dom"/>
</dbReference>
<keyword evidence="3" id="KW-0347">Helicase</keyword>
<reference evidence="3" key="1">
    <citation type="submission" date="2021-12" db="EMBL/GenBank/DDBJ databases">
        <title>Draft genome sequence of Corynebacterium ammoniagenes strain T-723.</title>
        <authorList>
            <person name="Matsuzawa M."/>
            <person name="Hiratani M."/>
            <person name="Abe I."/>
            <person name="Tsuji Y."/>
            <person name="Nakamura J."/>
        </authorList>
    </citation>
    <scope>NUCLEOTIDE SEQUENCE</scope>
    <source>
        <strain evidence="3">T-723</strain>
    </source>
</reference>
<proteinExistence type="predicted"/>
<dbReference type="InterPro" id="IPR006935">
    <property type="entry name" value="Helicase/UvrB_N"/>
</dbReference>
<sequence>MSTANNDSALPFGIYETPVTARVRHRLKHTKALHPHAGVHIADSTDEEIAQRYQVAVSRGISRVLEQRLGELSDPAQRLSLINSITALLGAQEEIHSEELLSAIFDNELASPPALPEVPFHSTALFTNAVDETNMSTELAREIKTADSVDLLCAFVKNSGISVLNDQLEFLRDHNIPLRVITSTYCGATEATAVEALVKRYGAEVRVCYEHKSTRLHAKAWLFRRNSGFDTAFIGSSNLSRSALIDGWEWNVRGSSPTTPEIIDKFIKTFDSYWHDSHFKSFVPQRDFQLLKDSLIQARGGGREDQQLELSGLRVEPYPYQQEMLEALESERQVKDRHRNLLVAATGTGKTVVAALDYRNYSESLGRRPRLLFIAHQERILQQAQRTYREVLSDASFGELFVGGQRPREWDFVFASVQSLKQPVLDKLSAEHFEFVVIDEFHHAEASTYRRLLNHLQPQELLGLTATPERSDGESVQKFFDYRVSHELRLWDALHLQLLTPMHYYGIADGTDLTGLTWNRNKQAYDATELSDLYVHAGAKRTRFIIAEIEKRVIDISQLKALGFCVSIKHADFMAEQFTAFGLPARAIHGGTSLSERNRAIADLRSGMIKAIFSVDLFNEGVDIPEVNTLLLLRPSQSPVLFIQQLGRGLRLSHGKDACVVLDFIGQQNQQFDFTERYQALTKKRGAHLVTEIEAGFRSMPAGSNISLDRVTQEQVLRNIRNASSNSLKKIKALAFEIRTTDLSEFLAESGISISDIYKSRGANQYSWTRLLRETRSLPAKLGEPDDTEEFLLKRLRAMLHINDLTRAEYYVRLLDPAAADPAELDDTEKIYARMLVLSFWANQPRKLLPNDFTDALRLLRRYPAVRDELRQIMDYAINSSRVLPEASGISVLQSHADYSLAELMGALEDKPLADMVSLPREGVRHFAPLRTDLFLVTFKKREGISAATDYRDYPISPDLLHWESQNQTSLSSASGQRYIHHQQRGQTIAIATRFHNENDVGTASAYTFLGKVDYVSHRGEKPIQFEWALERSMPKKVFVDGRTVA</sequence>
<dbReference type="SMART" id="SM00487">
    <property type="entry name" value="DEXDc"/>
    <property type="match status" value="1"/>
</dbReference>
<dbReference type="GO" id="GO:0004386">
    <property type="term" value="F:helicase activity"/>
    <property type="evidence" value="ECO:0007669"/>
    <property type="project" value="UniProtKB-KW"/>
</dbReference>
<gene>
    <name evidence="3" type="ORF">CAT723_03370</name>
</gene>
<dbReference type="PROSITE" id="PS51194">
    <property type="entry name" value="HELICASE_CTER"/>
    <property type="match status" value="1"/>
</dbReference>
<dbReference type="SMART" id="SM00490">
    <property type="entry name" value="HELICc"/>
    <property type="match status" value="1"/>
</dbReference>
<evidence type="ECO:0000259" key="2">
    <source>
        <dbReference type="PROSITE" id="PS51194"/>
    </source>
</evidence>
<dbReference type="InterPro" id="IPR021835">
    <property type="entry name" value="DUF3427"/>
</dbReference>
<dbReference type="EMBL" id="BQKK01000001">
    <property type="protein sequence ID" value="GJN41858.1"/>
    <property type="molecule type" value="Genomic_DNA"/>
</dbReference>
<keyword evidence="3" id="KW-0378">Hydrolase</keyword>
<dbReference type="Pfam" id="PF04851">
    <property type="entry name" value="ResIII"/>
    <property type="match status" value="1"/>
</dbReference>
<feature type="domain" description="Helicase C-terminal" evidence="2">
    <location>
        <begin position="548"/>
        <end position="701"/>
    </location>
</feature>
<organism evidence="3 4">
    <name type="scientific">Corynebacterium ammoniagenes</name>
    <name type="common">Brevibacterium ammoniagenes</name>
    <dbReference type="NCBI Taxonomy" id="1697"/>
    <lineage>
        <taxon>Bacteria</taxon>
        <taxon>Bacillati</taxon>
        <taxon>Actinomycetota</taxon>
        <taxon>Actinomycetes</taxon>
        <taxon>Mycobacteriales</taxon>
        <taxon>Corynebacteriaceae</taxon>
        <taxon>Corynebacterium</taxon>
    </lineage>
</organism>